<dbReference type="CDD" id="cd09731">
    <property type="entry name" value="Cse2_I-E"/>
    <property type="match status" value="1"/>
</dbReference>
<dbReference type="Pfam" id="PF09485">
    <property type="entry name" value="CRISPR_Cse2"/>
    <property type="match status" value="1"/>
</dbReference>
<proteinExistence type="predicted"/>
<gene>
    <name evidence="1" type="primary">casB</name>
    <name evidence="1" type="ORF">CFN78_20905</name>
</gene>
<evidence type="ECO:0000313" key="2">
    <source>
        <dbReference type="Proteomes" id="UP000242444"/>
    </source>
</evidence>
<name>A0A263CYS4_9PSEU</name>
<dbReference type="Gene3D" id="1.10.520.40">
    <property type="entry name" value="CRISPR-associated protein Cse2"/>
    <property type="match status" value="1"/>
</dbReference>
<dbReference type="NCBIfam" id="TIGR02548">
    <property type="entry name" value="casB_cse2"/>
    <property type="match status" value="1"/>
</dbReference>
<dbReference type="EMBL" id="NKYE01000014">
    <property type="protein sequence ID" value="OZM71261.1"/>
    <property type="molecule type" value="Genomic_DNA"/>
</dbReference>
<evidence type="ECO:0000313" key="1">
    <source>
        <dbReference type="EMBL" id="OZM71261.1"/>
    </source>
</evidence>
<dbReference type="InParanoid" id="A0A263CYS4"/>
<comment type="caution">
    <text evidence="1">The sequence shown here is derived from an EMBL/GenBank/DDBJ whole genome shotgun (WGS) entry which is preliminary data.</text>
</comment>
<protein>
    <submittedName>
        <fullName evidence="1">Type I-E CRISPR-associated protein Cse2/CasB</fullName>
    </submittedName>
</protein>
<dbReference type="OrthoDB" id="4808431at2"/>
<organism evidence="1 2">
    <name type="scientific">Amycolatopsis antarctica</name>
    <dbReference type="NCBI Taxonomy" id="1854586"/>
    <lineage>
        <taxon>Bacteria</taxon>
        <taxon>Bacillati</taxon>
        <taxon>Actinomycetota</taxon>
        <taxon>Actinomycetes</taxon>
        <taxon>Pseudonocardiales</taxon>
        <taxon>Pseudonocardiaceae</taxon>
        <taxon>Amycolatopsis</taxon>
    </lineage>
</organism>
<dbReference type="Proteomes" id="UP000242444">
    <property type="component" value="Unassembled WGS sequence"/>
</dbReference>
<dbReference type="AlphaFoldDB" id="A0A263CYS4"/>
<accession>A0A263CYS4</accession>
<sequence length="218" mass="24204">MTHVDPVRPWVGDRTADFVGTKIRFLQHGALHNRADAVAALARLRRAAGKEPGSIPEIFSYTLGEELVDRYATDAVTTGERAAHISLTFYAMHQQAQSKGMHRAGREHSLGRALRRLVDSPGDIGDSPITRRFQAFGTSASLDELVHHLRGLVQLLRVKGIPQDYQQLATQLVRWQMPGGPDRVRMAWGRDFYVLPRAENTPFAEPNAPAAPAKPEQN</sequence>
<dbReference type="InterPro" id="IPR038287">
    <property type="entry name" value="Cse2_sf"/>
</dbReference>
<reference evidence="1 2" key="1">
    <citation type="submission" date="2017-07" db="EMBL/GenBank/DDBJ databases">
        <title>Amycolatopsis antarcticus sp. nov., isolated from the surface of an Antarcticus brown macroalga.</title>
        <authorList>
            <person name="Wang J."/>
            <person name="Leiva S."/>
            <person name="Huang J."/>
            <person name="Huang Y."/>
        </authorList>
    </citation>
    <scope>NUCLEOTIDE SEQUENCE [LARGE SCALE GENOMIC DNA]</scope>
    <source>
        <strain evidence="1 2">AU-G6</strain>
    </source>
</reference>
<dbReference type="InterPro" id="IPR013382">
    <property type="entry name" value="CRISPR-assoc_prot_Cse2"/>
</dbReference>
<keyword evidence="2" id="KW-1185">Reference proteome</keyword>
<dbReference type="RefSeq" id="WP_094864564.1">
    <property type="nucleotide sequence ID" value="NZ_NKYE01000014.1"/>
</dbReference>